<feature type="short sequence motif" description="DGA/G" evidence="4">
    <location>
        <begin position="190"/>
        <end position="192"/>
    </location>
</feature>
<keyword evidence="1 4" id="KW-0378">Hydrolase</keyword>
<dbReference type="PROSITE" id="PS51635">
    <property type="entry name" value="PNPLA"/>
    <property type="match status" value="1"/>
</dbReference>
<gene>
    <name evidence="6" type="ORF">FYJ35_01255</name>
</gene>
<dbReference type="EMBL" id="VULZ01000001">
    <property type="protein sequence ID" value="MSS13690.1"/>
    <property type="molecule type" value="Genomic_DNA"/>
</dbReference>
<evidence type="ECO:0000256" key="1">
    <source>
        <dbReference type="ARBA" id="ARBA00022801"/>
    </source>
</evidence>
<evidence type="ECO:0000313" key="6">
    <source>
        <dbReference type="EMBL" id="MSS13690.1"/>
    </source>
</evidence>
<dbReference type="Pfam" id="PF19890">
    <property type="entry name" value="DUF6363"/>
    <property type="match status" value="1"/>
</dbReference>
<dbReference type="InterPro" id="IPR037483">
    <property type="entry name" value="YjjU-like"/>
</dbReference>
<dbReference type="Gene3D" id="3.40.1090.10">
    <property type="entry name" value="Cytosolic phospholipase A2 catalytic domain"/>
    <property type="match status" value="2"/>
</dbReference>
<dbReference type="PANTHER" id="PTHR14226:SF25">
    <property type="entry name" value="PHOSPHOESTERASE"/>
    <property type="match status" value="1"/>
</dbReference>
<reference evidence="6 7" key="1">
    <citation type="submission" date="2019-08" db="EMBL/GenBank/DDBJ databases">
        <title>In-depth cultivation of the pig gut microbiome towards novel bacterial diversity and tailored functional studies.</title>
        <authorList>
            <person name="Wylensek D."/>
            <person name="Hitch T.C.A."/>
            <person name="Clavel T."/>
        </authorList>
    </citation>
    <scope>NUCLEOTIDE SEQUENCE [LARGE SCALE GENOMIC DNA]</scope>
    <source>
        <strain evidence="6 7">Oil+RF-744-WCA-WT-11</strain>
    </source>
</reference>
<dbReference type="AlphaFoldDB" id="A0A6L5X0A5"/>
<name>A0A6L5X0A5_9FIRM</name>
<sequence>MKMTERSRIGWLFMRHIETILNRIPDGRSGRELTPGCLVLEGGAFRGLYTGGVTDTLLLNNINIQTVIGVSAGALYGACYCAGRIGWPSRFNITHCRNSSYAGLRAIRKNQGVIGFNIVFDTFKTEDHENILRIMSPERRLVAVATNCLTGQPTYLEKTNCSDMFTAIKASASMQVLSRMVYLDGIPYLDGGNSDCIPVDWAIGQGYERIIVVKTHERGWRDPGEPETQLRAEQRLYHNFPALYDYMMHADERYNRLCDHIDELEKQKRILVIAPSQPLDVARLEKNPEKLYRAYRMGVVNTEHRMERIRSYLGMTQG</sequence>
<protein>
    <submittedName>
        <fullName evidence="6">Patatin family protein</fullName>
    </submittedName>
</protein>
<evidence type="ECO:0000256" key="3">
    <source>
        <dbReference type="ARBA" id="ARBA00023098"/>
    </source>
</evidence>
<dbReference type="CDD" id="cd07208">
    <property type="entry name" value="Pat_hypo_Ecoli_yjju_like"/>
    <property type="match status" value="1"/>
</dbReference>
<proteinExistence type="predicted"/>
<evidence type="ECO:0000256" key="2">
    <source>
        <dbReference type="ARBA" id="ARBA00022963"/>
    </source>
</evidence>
<feature type="active site" description="Proton acceptor" evidence="4">
    <location>
        <position position="190"/>
    </location>
</feature>
<dbReference type="Pfam" id="PF01734">
    <property type="entry name" value="Patatin"/>
    <property type="match status" value="1"/>
</dbReference>
<dbReference type="SUPFAM" id="SSF52151">
    <property type="entry name" value="FabD/lysophospholipase-like"/>
    <property type="match status" value="1"/>
</dbReference>
<evidence type="ECO:0000259" key="5">
    <source>
        <dbReference type="PROSITE" id="PS51635"/>
    </source>
</evidence>
<keyword evidence="7" id="KW-1185">Reference proteome</keyword>
<dbReference type="Proteomes" id="UP000481852">
    <property type="component" value="Unassembled WGS sequence"/>
</dbReference>
<dbReference type="InterPro" id="IPR016035">
    <property type="entry name" value="Acyl_Trfase/lysoPLipase"/>
</dbReference>
<feature type="domain" description="PNPLA" evidence="5">
    <location>
        <begin position="38"/>
        <end position="203"/>
    </location>
</feature>
<dbReference type="GO" id="GO:0016042">
    <property type="term" value="P:lipid catabolic process"/>
    <property type="evidence" value="ECO:0007669"/>
    <property type="project" value="UniProtKB-UniRule"/>
</dbReference>
<accession>A0A6L5X0A5</accession>
<evidence type="ECO:0000256" key="4">
    <source>
        <dbReference type="PROSITE-ProRule" id="PRU01161"/>
    </source>
</evidence>
<organism evidence="6 7">
    <name type="scientific">Porcincola intestinalis</name>
    <dbReference type="NCBI Taxonomy" id="2606632"/>
    <lineage>
        <taxon>Bacteria</taxon>
        <taxon>Bacillati</taxon>
        <taxon>Bacillota</taxon>
        <taxon>Clostridia</taxon>
        <taxon>Lachnospirales</taxon>
        <taxon>Lachnospiraceae</taxon>
        <taxon>Porcincola</taxon>
    </lineage>
</organism>
<keyword evidence="2 4" id="KW-0442">Lipid degradation</keyword>
<dbReference type="PANTHER" id="PTHR14226">
    <property type="entry name" value="NEUROPATHY TARGET ESTERASE/SWISS CHEESE D.MELANOGASTER"/>
    <property type="match status" value="1"/>
</dbReference>
<feature type="active site" description="Nucleophile" evidence="4">
    <location>
        <position position="71"/>
    </location>
</feature>
<dbReference type="InterPro" id="IPR050301">
    <property type="entry name" value="NTE"/>
</dbReference>
<dbReference type="InterPro" id="IPR002641">
    <property type="entry name" value="PNPLA_dom"/>
</dbReference>
<evidence type="ECO:0000313" key="7">
    <source>
        <dbReference type="Proteomes" id="UP000481852"/>
    </source>
</evidence>
<dbReference type="InterPro" id="IPR045943">
    <property type="entry name" value="DUF6363"/>
</dbReference>
<keyword evidence="3 4" id="KW-0443">Lipid metabolism</keyword>
<feature type="short sequence motif" description="GXSXG" evidence="4">
    <location>
        <begin position="69"/>
        <end position="73"/>
    </location>
</feature>
<dbReference type="GO" id="GO:0016787">
    <property type="term" value="F:hydrolase activity"/>
    <property type="evidence" value="ECO:0007669"/>
    <property type="project" value="UniProtKB-UniRule"/>
</dbReference>
<comment type="caution">
    <text evidence="4">Lacks conserved residue(s) required for the propagation of feature annotation.</text>
</comment>
<comment type="caution">
    <text evidence="6">The sequence shown here is derived from an EMBL/GenBank/DDBJ whole genome shotgun (WGS) entry which is preliminary data.</text>
</comment>